<protein>
    <submittedName>
        <fullName evidence="2">Sucrase</fullName>
    </submittedName>
</protein>
<evidence type="ECO:0000313" key="3">
    <source>
        <dbReference type="Proteomes" id="UP000249091"/>
    </source>
</evidence>
<dbReference type="AlphaFoldDB" id="A0A2X4UDF2"/>
<feature type="region of interest" description="Disordered" evidence="1">
    <location>
        <begin position="1"/>
        <end position="36"/>
    </location>
</feature>
<dbReference type="EMBL" id="LS483468">
    <property type="protein sequence ID" value="SQI37897.1"/>
    <property type="molecule type" value="Genomic_DNA"/>
</dbReference>
<dbReference type="KEGG" id="rcr:NCTC10994_03810"/>
<dbReference type="InterPro" id="IPR009737">
    <property type="entry name" value="Aim32/Apd1-like"/>
</dbReference>
<dbReference type="STRING" id="1219011.GCA_001895045_01597"/>
<dbReference type="PANTHER" id="PTHR31902:SF22">
    <property type="entry name" value="SLL1203 PROTEIN"/>
    <property type="match status" value="1"/>
</dbReference>
<gene>
    <name evidence="2" type="ORF">NCTC10994_03810</name>
</gene>
<evidence type="ECO:0000313" key="2">
    <source>
        <dbReference type="EMBL" id="SQI37897.1"/>
    </source>
</evidence>
<dbReference type="Proteomes" id="UP000249091">
    <property type="component" value="Chromosome 1"/>
</dbReference>
<sequence length="332" mass="34812">MGESRTAAGARKQTLIGETRQGAGSMSEPSGDNEPVTIAATTCSALSAIDEPLPGTAATAPGYVCLEVPSGWGRDVLDGSALGAELAAEISARADAAGVRFMFIRRPGRDIVRPTRTVLLARTEPGNTWCERLEIANPDDLLDLVPRVVAGPPPGLGTAVGEPVVLVCAHGKRDRCCAVLGRPVAAALADEFGDAVWECSHTGGHRFAPSMILLPTGYTYGRLDSVQSAEAVRAATTGRVYLPGLRGRSTWDAAGQVAEIAVRALTGTDQLDEFTVDDSAVPVVHHRDGRAWRVDIEKRDLPPRPASCGAAPKPVRPVVATRATLIGVFDRG</sequence>
<name>A0A2X4UDF2_9NOCA</name>
<accession>A0A2X4UDF2</accession>
<organism evidence="2 3">
    <name type="scientific">Rhodococcus coprophilus</name>
    <dbReference type="NCBI Taxonomy" id="38310"/>
    <lineage>
        <taxon>Bacteria</taxon>
        <taxon>Bacillati</taxon>
        <taxon>Actinomycetota</taxon>
        <taxon>Actinomycetes</taxon>
        <taxon>Mycobacteriales</taxon>
        <taxon>Nocardiaceae</taxon>
        <taxon>Rhodococcus</taxon>
    </lineage>
</organism>
<dbReference type="SUPFAM" id="SSF52833">
    <property type="entry name" value="Thioredoxin-like"/>
    <property type="match status" value="1"/>
</dbReference>
<dbReference type="InterPro" id="IPR036249">
    <property type="entry name" value="Thioredoxin-like_sf"/>
</dbReference>
<dbReference type="Pfam" id="PF06999">
    <property type="entry name" value="Suc_Fer-like"/>
    <property type="match status" value="1"/>
</dbReference>
<proteinExistence type="predicted"/>
<keyword evidence="3" id="KW-1185">Reference proteome</keyword>
<dbReference type="CDD" id="cd03062">
    <property type="entry name" value="TRX_Fd_Sucrase"/>
    <property type="match status" value="1"/>
</dbReference>
<evidence type="ECO:0000256" key="1">
    <source>
        <dbReference type="SAM" id="MobiDB-lite"/>
    </source>
</evidence>
<reference evidence="2 3" key="1">
    <citation type="submission" date="2018-06" db="EMBL/GenBank/DDBJ databases">
        <authorList>
            <consortium name="Pathogen Informatics"/>
            <person name="Doyle S."/>
        </authorList>
    </citation>
    <scope>NUCLEOTIDE SEQUENCE [LARGE SCALE GENOMIC DNA]</scope>
    <source>
        <strain evidence="2 3">NCTC10994</strain>
    </source>
</reference>
<dbReference type="PANTHER" id="PTHR31902">
    <property type="entry name" value="ACTIN PATCHES DISTAL PROTEIN 1"/>
    <property type="match status" value="1"/>
</dbReference>